<dbReference type="InterPro" id="IPR044778">
    <property type="entry name" value="MFS_STP/MST-like_plant"/>
</dbReference>
<comment type="caution">
    <text evidence="13">The sequence shown here is derived from an EMBL/GenBank/DDBJ whole genome shotgun (WGS) entry which is preliminary data.</text>
</comment>
<organism evidence="13 14">
    <name type="scientific">Rhododendron griersonianum</name>
    <dbReference type="NCBI Taxonomy" id="479676"/>
    <lineage>
        <taxon>Eukaryota</taxon>
        <taxon>Viridiplantae</taxon>
        <taxon>Streptophyta</taxon>
        <taxon>Embryophyta</taxon>
        <taxon>Tracheophyta</taxon>
        <taxon>Spermatophyta</taxon>
        <taxon>Magnoliopsida</taxon>
        <taxon>eudicotyledons</taxon>
        <taxon>Gunneridae</taxon>
        <taxon>Pentapetalae</taxon>
        <taxon>asterids</taxon>
        <taxon>Ericales</taxon>
        <taxon>Ericaceae</taxon>
        <taxon>Ericoideae</taxon>
        <taxon>Rhodoreae</taxon>
        <taxon>Rhododendron</taxon>
    </lineage>
</organism>
<name>A0AAV6L3N0_9ERIC</name>
<evidence type="ECO:0000256" key="8">
    <source>
        <dbReference type="ARBA" id="ARBA00023136"/>
    </source>
</evidence>
<keyword evidence="8 11" id="KW-0472">Membrane</keyword>
<dbReference type="NCBIfam" id="TIGR00879">
    <property type="entry name" value="SP"/>
    <property type="match status" value="1"/>
</dbReference>
<sequence>MAGGSLAPAGVSKERAQQYQGKVTSYVVISCIVAATGGSIFGYDIGISGGVTSMDGFLEKFFPTVFDKEKKAHENNYCKYNNQGLSAFTSSLYLAGLVASLVASPITRKYGRRGSILCGGMSFIIGATLNASAANLAMLILGRIMLGFGIGFGNQLSEGFNYDCVLEGNILPQISSSLNLAYDYFLKAVPLYLSEMAPFRLRGALNMMFQLATTLGIFSANMINYGTSKLEPWGWRLSLGLAAAPALLMTLGGIFVPETPNSLVERGKTEEGRKILEKIRGTDKVEAELQDIIDASELANSIEHPFRNILEKRNRPQLVMAIFMPTFQILTGINSILFYAPVLFQSMGFGANASLYSSALTGAVLCSSTIVSIVTVDRWGRRALLIGGGIQMIICQVIVAIILGVKFSTDNELSKSFSALVVVVICLFVAGFGWSWGPLGWTVPSEIFPLETRSAGQSITVAVNLFFTFVIGQSFLSLLCAFKFGIFLFFAAWITVMTIFVYVFLPETKGVPIEEMIFVWRKHWFWKKIVPGYPNADESNVKQSDSME</sequence>
<dbReference type="SUPFAM" id="SSF103473">
    <property type="entry name" value="MFS general substrate transporter"/>
    <property type="match status" value="1"/>
</dbReference>
<feature type="transmembrane region" description="Helical" evidence="11">
    <location>
        <begin position="417"/>
        <end position="437"/>
    </location>
</feature>
<dbReference type="PROSITE" id="PS00216">
    <property type="entry name" value="SUGAR_TRANSPORT_1"/>
    <property type="match status" value="1"/>
</dbReference>
<keyword evidence="6" id="KW-0769">Symport</keyword>
<dbReference type="GO" id="GO:0015145">
    <property type="term" value="F:monosaccharide transmembrane transporter activity"/>
    <property type="evidence" value="ECO:0007669"/>
    <property type="project" value="InterPro"/>
</dbReference>
<dbReference type="Proteomes" id="UP000823749">
    <property type="component" value="Chromosome 3"/>
</dbReference>
<feature type="domain" description="Major facilitator superfamily (MFS) profile" evidence="12">
    <location>
        <begin position="30"/>
        <end position="509"/>
    </location>
</feature>
<comment type="subcellular location">
    <subcellularLocation>
        <location evidence="1">Membrane</location>
        <topology evidence="1">Multi-pass membrane protein</topology>
    </subcellularLocation>
</comment>
<dbReference type="InterPro" id="IPR003663">
    <property type="entry name" value="Sugar/inositol_transpt"/>
</dbReference>
<evidence type="ECO:0000256" key="9">
    <source>
        <dbReference type="ARBA" id="ARBA00044504"/>
    </source>
</evidence>
<accession>A0AAV6L3N0</accession>
<feature type="transmembrane region" description="Helical" evidence="11">
    <location>
        <begin position="123"/>
        <end position="150"/>
    </location>
</feature>
<dbReference type="PANTHER" id="PTHR23500:SF109">
    <property type="entry name" value="SUGAR TRANSPORT PROTEIN 7"/>
    <property type="match status" value="1"/>
</dbReference>
<feature type="transmembrane region" description="Helical" evidence="11">
    <location>
        <begin position="458"/>
        <end position="478"/>
    </location>
</feature>
<feature type="transmembrane region" description="Helical" evidence="11">
    <location>
        <begin position="354"/>
        <end position="376"/>
    </location>
</feature>
<comment type="similarity">
    <text evidence="9">Belongs to the major facilitator superfamily. Phosphate:H(+) symporter (TC 2.A.1.9) family.</text>
</comment>
<keyword evidence="4" id="KW-0762">Sugar transport</keyword>
<evidence type="ECO:0000256" key="11">
    <source>
        <dbReference type="SAM" id="Phobius"/>
    </source>
</evidence>
<feature type="transmembrane region" description="Helical" evidence="11">
    <location>
        <begin position="205"/>
        <end position="223"/>
    </location>
</feature>
<dbReference type="InterPro" id="IPR045262">
    <property type="entry name" value="STP/PLT_plant"/>
</dbReference>
<dbReference type="AlphaFoldDB" id="A0AAV6L3N0"/>
<keyword evidence="5 11" id="KW-0812">Transmembrane</keyword>
<evidence type="ECO:0000313" key="14">
    <source>
        <dbReference type="Proteomes" id="UP000823749"/>
    </source>
</evidence>
<evidence type="ECO:0000313" key="13">
    <source>
        <dbReference type="EMBL" id="KAG5559506.1"/>
    </source>
</evidence>
<evidence type="ECO:0000256" key="3">
    <source>
        <dbReference type="ARBA" id="ARBA00022448"/>
    </source>
</evidence>
<protein>
    <recommendedName>
        <fullName evidence="12">Major facilitator superfamily (MFS) profile domain-containing protein</fullName>
    </recommendedName>
</protein>
<evidence type="ECO:0000256" key="10">
    <source>
        <dbReference type="RuleBase" id="RU003346"/>
    </source>
</evidence>
<evidence type="ECO:0000256" key="4">
    <source>
        <dbReference type="ARBA" id="ARBA00022597"/>
    </source>
</evidence>
<feature type="transmembrane region" description="Helical" evidence="11">
    <location>
        <begin position="318"/>
        <end position="342"/>
    </location>
</feature>
<dbReference type="PRINTS" id="PR00171">
    <property type="entry name" value="SUGRTRNSPORT"/>
</dbReference>
<proteinExistence type="inferred from homology"/>
<reference evidence="13" key="1">
    <citation type="submission" date="2020-08" db="EMBL/GenBank/DDBJ databases">
        <title>Plant Genome Project.</title>
        <authorList>
            <person name="Zhang R.-G."/>
        </authorList>
    </citation>
    <scope>NUCLEOTIDE SEQUENCE</scope>
    <source>
        <strain evidence="13">WSP0</strain>
        <tissue evidence="13">Leaf</tissue>
    </source>
</reference>
<dbReference type="PANTHER" id="PTHR23500">
    <property type="entry name" value="SOLUTE CARRIER FAMILY 2, FACILITATED GLUCOSE TRANSPORTER"/>
    <property type="match status" value="1"/>
</dbReference>
<dbReference type="PROSITE" id="PS50850">
    <property type="entry name" value="MFS"/>
    <property type="match status" value="1"/>
</dbReference>
<dbReference type="GO" id="GO:0015293">
    <property type="term" value="F:symporter activity"/>
    <property type="evidence" value="ECO:0007669"/>
    <property type="project" value="UniProtKB-KW"/>
</dbReference>
<feature type="transmembrane region" description="Helical" evidence="11">
    <location>
        <begin position="23"/>
        <end position="43"/>
    </location>
</feature>
<comment type="similarity">
    <text evidence="2 10">Belongs to the major facilitator superfamily. Sugar transporter (TC 2.A.1.1) family.</text>
</comment>
<dbReference type="InterPro" id="IPR005828">
    <property type="entry name" value="MFS_sugar_transport-like"/>
</dbReference>
<dbReference type="Gene3D" id="1.20.1250.20">
    <property type="entry name" value="MFS general substrate transporter like domains"/>
    <property type="match status" value="1"/>
</dbReference>
<feature type="transmembrane region" description="Helical" evidence="11">
    <location>
        <begin position="85"/>
        <end position="103"/>
    </location>
</feature>
<evidence type="ECO:0000256" key="6">
    <source>
        <dbReference type="ARBA" id="ARBA00022847"/>
    </source>
</evidence>
<feature type="transmembrane region" description="Helical" evidence="11">
    <location>
        <begin position="235"/>
        <end position="256"/>
    </location>
</feature>
<dbReference type="InterPro" id="IPR020846">
    <property type="entry name" value="MFS_dom"/>
</dbReference>
<dbReference type="InterPro" id="IPR036259">
    <property type="entry name" value="MFS_trans_sf"/>
</dbReference>
<keyword evidence="14" id="KW-1185">Reference proteome</keyword>
<gene>
    <name evidence="13" type="ORF">RHGRI_009140</name>
</gene>
<evidence type="ECO:0000256" key="2">
    <source>
        <dbReference type="ARBA" id="ARBA00010992"/>
    </source>
</evidence>
<evidence type="ECO:0000256" key="5">
    <source>
        <dbReference type="ARBA" id="ARBA00022692"/>
    </source>
</evidence>
<dbReference type="EMBL" id="JACTNZ010000003">
    <property type="protein sequence ID" value="KAG5559506.1"/>
    <property type="molecule type" value="Genomic_DNA"/>
</dbReference>
<keyword evidence="3 10" id="KW-0813">Transport</keyword>
<dbReference type="GO" id="GO:0016020">
    <property type="term" value="C:membrane"/>
    <property type="evidence" value="ECO:0007669"/>
    <property type="project" value="UniProtKB-SubCell"/>
</dbReference>
<dbReference type="Pfam" id="PF00083">
    <property type="entry name" value="Sugar_tr"/>
    <property type="match status" value="2"/>
</dbReference>
<evidence type="ECO:0000259" key="12">
    <source>
        <dbReference type="PROSITE" id="PS50850"/>
    </source>
</evidence>
<keyword evidence="7 11" id="KW-1133">Transmembrane helix</keyword>
<feature type="transmembrane region" description="Helical" evidence="11">
    <location>
        <begin position="484"/>
        <end position="505"/>
    </location>
</feature>
<evidence type="ECO:0000256" key="7">
    <source>
        <dbReference type="ARBA" id="ARBA00022989"/>
    </source>
</evidence>
<evidence type="ECO:0000256" key="1">
    <source>
        <dbReference type="ARBA" id="ARBA00004141"/>
    </source>
</evidence>
<dbReference type="CDD" id="cd17361">
    <property type="entry name" value="MFS_STP"/>
    <property type="match status" value="1"/>
</dbReference>
<feature type="transmembrane region" description="Helical" evidence="11">
    <location>
        <begin position="383"/>
        <end position="405"/>
    </location>
</feature>
<dbReference type="InterPro" id="IPR005829">
    <property type="entry name" value="Sugar_transporter_CS"/>
</dbReference>